<keyword evidence="8" id="KW-0472">Membrane</keyword>
<dbReference type="EMBL" id="NFZW01000001">
    <property type="protein sequence ID" value="RFA39375.1"/>
    <property type="molecule type" value="Genomic_DNA"/>
</dbReference>
<dbReference type="SUPFAM" id="SSF55874">
    <property type="entry name" value="ATPase domain of HSP90 chaperone/DNA topoisomerase II/histidine kinase"/>
    <property type="match status" value="1"/>
</dbReference>
<evidence type="ECO:0000256" key="7">
    <source>
        <dbReference type="SAM" id="Coils"/>
    </source>
</evidence>
<dbReference type="PRINTS" id="PR00344">
    <property type="entry name" value="BCTRLSENSOR"/>
</dbReference>
<dbReference type="RefSeq" id="WP_116300670.1">
    <property type="nucleotide sequence ID" value="NZ_NFZV01000001.1"/>
</dbReference>
<dbReference type="InterPro" id="IPR003594">
    <property type="entry name" value="HATPase_dom"/>
</dbReference>
<reference evidence="12" key="1">
    <citation type="submission" date="2017-05" db="EMBL/GenBank/DDBJ databases">
        <authorList>
            <person name="Sharma S."/>
            <person name="Sidhu C."/>
            <person name="Pinnaka A.K."/>
        </authorList>
    </citation>
    <scope>NUCLEOTIDE SEQUENCE [LARGE SCALE GENOMIC DNA]</scope>
    <source>
        <strain evidence="12">AK93</strain>
    </source>
</reference>
<keyword evidence="8" id="KW-0812">Transmembrane</keyword>
<dbReference type="SUPFAM" id="SSF47384">
    <property type="entry name" value="Homodimeric domain of signal transducing histidine kinase"/>
    <property type="match status" value="1"/>
</dbReference>
<evidence type="ECO:0000256" key="5">
    <source>
        <dbReference type="ARBA" id="ARBA00022679"/>
    </source>
</evidence>
<comment type="subcellular location">
    <subcellularLocation>
        <location evidence="2">Membrane</location>
    </subcellularLocation>
</comment>
<dbReference type="InterPro" id="IPR003661">
    <property type="entry name" value="HisK_dim/P_dom"/>
</dbReference>
<feature type="domain" description="HAMP" evidence="10">
    <location>
        <begin position="200"/>
        <end position="252"/>
    </location>
</feature>
<dbReference type="CDD" id="cd00075">
    <property type="entry name" value="HATPase"/>
    <property type="match status" value="1"/>
</dbReference>
<evidence type="ECO:0000256" key="2">
    <source>
        <dbReference type="ARBA" id="ARBA00004370"/>
    </source>
</evidence>
<comment type="caution">
    <text evidence="11">The sequence shown here is derived from an EMBL/GenBank/DDBJ whole genome shotgun (WGS) entry which is preliminary data.</text>
</comment>
<dbReference type="Pfam" id="PF00512">
    <property type="entry name" value="HisKA"/>
    <property type="match status" value="1"/>
</dbReference>
<dbReference type="SMART" id="SM00388">
    <property type="entry name" value="HisKA"/>
    <property type="match status" value="1"/>
</dbReference>
<dbReference type="PANTHER" id="PTHR43547:SF2">
    <property type="entry name" value="HYBRID SIGNAL TRANSDUCTION HISTIDINE KINASE C"/>
    <property type="match status" value="1"/>
</dbReference>
<dbReference type="FunFam" id="3.30.565.10:FF:000006">
    <property type="entry name" value="Sensor histidine kinase WalK"/>
    <property type="match status" value="1"/>
</dbReference>
<evidence type="ECO:0000256" key="6">
    <source>
        <dbReference type="ARBA" id="ARBA00022777"/>
    </source>
</evidence>
<dbReference type="PANTHER" id="PTHR43547">
    <property type="entry name" value="TWO-COMPONENT HISTIDINE KINASE"/>
    <property type="match status" value="1"/>
</dbReference>
<dbReference type="CDD" id="cd06225">
    <property type="entry name" value="HAMP"/>
    <property type="match status" value="1"/>
</dbReference>
<accession>A0A3E0X3X1</accession>
<dbReference type="Gene3D" id="6.10.340.10">
    <property type="match status" value="1"/>
</dbReference>
<dbReference type="Gene3D" id="1.10.287.130">
    <property type="match status" value="1"/>
</dbReference>
<evidence type="ECO:0000256" key="3">
    <source>
        <dbReference type="ARBA" id="ARBA00012438"/>
    </source>
</evidence>
<dbReference type="InterPro" id="IPR004358">
    <property type="entry name" value="Sig_transdc_His_kin-like_C"/>
</dbReference>
<keyword evidence="7" id="KW-0175">Coiled coil</keyword>
<keyword evidence="4" id="KW-0597">Phosphoprotein</keyword>
<sequence length="483" mass="53908">MARYYPKSTLRLILYGFAVVALPLLLALGLAGIYMDRLLDQSQNAVYKAVQATQDSRILTQQVITMERRGRQYLLLQDQALLDAYHSTRRELQSTVTKLHELTRDSPHRRLVDTFIAAEQQLAHQILTTDTDADSLGEEIAAGFDQLNELAQAILADSNQLIDQEVQIMQETGGEAQRLLVALAFTLIPLTLVSVGVFTTLISRPIRQVHQAIRHLGAGNFEQRIQVSGPLDLQHVGKRLDWLRQRLRDLENQKTRFLQHMSHELKTPLTAIRESVDLISDRIVGPLNDQQAEIAQILRSNARQLQGLIEDLLNFGTAQSHSPALNLDHVNLREVIEEVGQNHKPALLAKHVRLECEVGDIHVVGDREKLATVVDNLLSNAIKYSPPGGKIQLELSRRNDTVELAVTDEGPGIEGDDKERIFDAFYQGRLPPEGYVKGSGLGLSIAREYINAHDGSIRTVEHDGQGARLVVQLPSTVEQLQTT</sequence>
<dbReference type="GO" id="GO:0005886">
    <property type="term" value="C:plasma membrane"/>
    <property type="evidence" value="ECO:0007669"/>
    <property type="project" value="UniProtKB-ARBA"/>
</dbReference>
<evidence type="ECO:0000313" key="11">
    <source>
        <dbReference type="EMBL" id="RFA39375.1"/>
    </source>
</evidence>
<name>A0A3E0X3X1_9GAMM</name>
<keyword evidence="5" id="KW-0808">Transferase</keyword>
<dbReference type="InterPro" id="IPR036097">
    <property type="entry name" value="HisK_dim/P_sf"/>
</dbReference>
<organism evidence="11 12">
    <name type="scientific">Alkalilimnicola ehrlichii</name>
    <dbReference type="NCBI Taxonomy" id="351052"/>
    <lineage>
        <taxon>Bacteria</taxon>
        <taxon>Pseudomonadati</taxon>
        <taxon>Pseudomonadota</taxon>
        <taxon>Gammaproteobacteria</taxon>
        <taxon>Chromatiales</taxon>
        <taxon>Ectothiorhodospiraceae</taxon>
        <taxon>Alkalilimnicola</taxon>
    </lineage>
</organism>
<dbReference type="Pfam" id="PF00672">
    <property type="entry name" value="HAMP"/>
    <property type="match status" value="1"/>
</dbReference>
<evidence type="ECO:0000256" key="4">
    <source>
        <dbReference type="ARBA" id="ARBA00022553"/>
    </source>
</evidence>
<proteinExistence type="predicted"/>
<feature type="transmembrane region" description="Helical" evidence="8">
    <location>
        <begin position="12"/>
        <end position="34"/>
    </location>
</feature>
<dbReference type="SMART" id="SM00387">
    <property type="entry name" value="HATPase_c"/>
    <property type="match status" value="1"/>
</dbReference>
<dbReference type="CDD" id="cd00082">
    <property type="entry name" value="HisKA"/>
    <property type="match status" value="1"/>
</dbReference>
<dbReference type="Pfam" id="PF02518">
    <property type="entry name" value="HATPase_c"/>
    <property type="match status" value="1"/>
</dbReference>
<dbReference type="AlphaFoldDB" id="A0A3E0X3X1"/>
<dbReference type="SMART" id="SM00304">
    <property type="entry name" value="HAMP"/>
    <property type="match status" value="1"/>
</dbReference>
<comment type="catalytic activity">
    <reaction evidence="1">
        <text>ATP + protein L-histidine = ADP + protein N-phospho-L-histidine.</text>
        <dbReference type="EC" id="2.7.13.3"/>
    </reaction>
</comment>
<keyword evidence="12" id="KW-1185">Reference proteome</keyword>
<feature type="domain" description="Histidine kinase" evidence="9">
    <location>
        <begin position="260"/>
        <end position="477"/>
    </location>
</feature>
<dbReference type="InterPro" id="IPR005467">
    <property type="entry name" value="His_kinase_dom"/>
</dbReference>
<dbReference type="OrthoDB" id="9804645at2"/>
<dbReference type="InterPro" id="IPR036890">
    <property type="entry name" value="HATPase_C_sf"/>
</dbReference>
<dbReference type="Gene3D" id="3.30.565.10">
    <property type="entry name" value="Histidine kinase-like ATPase, C-terminal domain"/>
    <property type="match status" value="1"/>
</dbReference>
<evidence type="ECO:0000313" key="12">
    <source>
        <dbReference type="Proteomes" id="UP000256763"/>
    </source>
</evidence>
<dbReference type="EC" id="2.7.13.3" evidence="3"/>
<evidence type="ECO:0000259" key="9">
    <source>
        <dbReference type="PROSITE" id="PS50109"/>
    </source>
</evidence>
<feature type="coiled-coil region" evidence="7">
    <location>
        <begin position="233"/>
        <end position="260"/>
    </location>
</feature>
<evidence type="ECO:0000256" key="8">
    <source>
        <dbReference type="SAM" id="Phobius"/>
    </source>
</evidence>
<dbReference type="InterPro" id="IPR003660">
    <property type="entry name" value="HAMP_dom"/>
</dbReference>
<dbReference type="PROSITE" id="PS50885">
    <property type="entry name" value="HAMP"/>
    <property type="match status" value="1"/>
</dbReference>
<protein>
    <recommendedName>
        <fullName evidence="3">histidine kinase</fullName>
        <ecNumber evidence="3">2.7.13.3</ecNumber>
    </recommendedName>
</protein>
<dbReference type="GO" id="GO:0000155">
    <property type="term" value="F:phosphorelay sensor kinase activity"/>
    <property type="evidence" value="ECO:0007669"/>
    <property type="project" value="InterPro"/>
</dbReference>
<evidence type="ECO:0000259" key="10">
    <source>
        <dbReference type="PROSITE" id="PS50885"/>
    </source>
</evidence>
<gene>
    <name evidence="11" type="ORF">CAL65_00785</name>
</gene>
<keyword evidence="6 11" id="KW-0418">Kinase</keyword>
<dbReference type="PROSITE" id="PS50109">
    <property type="entry name" value="HIS_KIN"/>
    <property type="match status" value="1"/>
</dbReference>
<evidence type="ECO:0000256" key="1">
    <source>
        <dbReference type="ARBA" id="ARBA00000085"/>
    </source>
</evidence>
<keyword evidence="8" id="KW-1133">Transmembrane helix</keyword>
<dbReference type="Proteomes" id="UP000256763">
    <property type="component" value="Unassembled WGS sequence"/>
</dbReference>